<feature type="domain" description="GGDEF" evidence="3">
    <location>
        <begin position="104"/>
        <end position="241"/>
    </location>
</feature>
<gene>
    <name evidence="4" type="primary">cph2</name>
    <name evidence="4" type="ORF">NO713_05483</name>
</gene>
<dbReference type="SMART" id="SM00267">
    <property type="entry name" value="GGDEF"/>
    <property type="match status" value="1"/>
</dbReference>
<dbReference type="PANTHER" id="PTHR45138">
    <property type="entry name" value="REGULATORY COMPONENTS OF SENSORY TRANSDUCTION SYSTEM"/>
    <property type="match status" value="1"/>
</dbReference>
<dbReference type="InterPro" id="IPR000160">
    <property type="entry name" value="GGDEF_dom"/>
</dbReference>
<dbReference type="InterPro" id="IPR043128">
    <property type="entry name" value="Rev_trsase/Diguanyl_cyclase"/>
</dbReference>
<dbReference type="EMBL" id="LR882967">
    <property type="protein sequence ID" value="CAD5985828.1"/>
    <property type="molecule type" value="Genomic_DNA"/>
</dbReference>
<proteinExistence type="predicted"/>
<dbReference type="SUPFAM" id="SSF55073">
    <property type="entry name" value="Nucleotide cyclase"/>
    <property type="match status" value="1"/>
</dbReference>
<evidence type="ECO:0000313" key="4">
    <source>
        <dbReference type="EMBL" id="CAD5985828.1"/>
    </source>
</evidence>
<dbReference type="GO" id="GO:1902201">
    <property type="term" value="P:negative regulation of bacterial-type flagellum-dependent cell motility"/>
    <property type="evidence" value="ECO:0007669"/>
    <property type="project" value="TreeGrafter"/>
</dbReference>
<dbReference type="KEGG" id="ppsu:NO713_05483"/>
<sequence length="247" mass="28140">MNGQILWGLLCIHECDRHREWTNNELQFVEQLAAQFSIALSHSDLLAQTRSQAEKLSQTLQDLKTANLKLEKLARRDGLTGIANRRYFDIIFNRNWKAAQEKNHYLTLILFDVDYFKLFNDFYGHPIGDQCLINIARSVQKILRSTDLLARYGGEEFAIILPNTHPDQAYRVADKIQSTVRNLMIPHANTPNGKSIVTISLGIASQIPNSHQLPQDLITEADQALYSAKKQGRDQWVSWVAPLSVIS</sequence>
<dbReference type="PROSITE" id="PS50046">
    <property type="entry name" value="PHYTOCHROME_2"/>
    <property type="match status" value="1"/>
</dbReference>
<dbReference type="FunFam" id="3.30.70.270:FF:000001">
    <property type="entry name" value="Diguanylate cyclase domain protein"/>
    <property type="match status" value="1"/>
</dbReference>
<feature type="coiled-coil region" evidence="1">
    <location>
        <begin position="46"/>
        <end position="76"/>
    </location>
</feature>
<dbReference type="Pfam" id="PF01590">
    <property type="entry name" value="GAF"/>
    <property type="match status" value="1"/>
</dbReference>
<dbReference type="Gene3D" id="3.30.70.270">
    <property type="match status" value="1"/>
</dbReference>
<dbReference type="PANTHER" id="PTHR45138:SF9">
    <property type="entry name" value="DIGUANYLATE CYCLASE DGCM-RELATED"/>
    <property type="match status" value="1"/>
</dbReference>
<dbReference type="InterPro" id="IPR050469">
    <property type="entry name" value="Diguanylate_Cyclase"/>
</dbReference>
<evidence type="ECO:0000313" key="5">
    <source>
        <dbReference type="Proteomes" id="UP001153719"/>
    </source>
</evidence>
<dbReference type="AlphaFoldDB" id="A0A9W4CT65"/>
<dbReference type="Gene3D" id="3.30.450.40">
    <property type="match status" value="1"/>
</dbReference>
<dbReference type="CDD" id="cd01949">
    <property type="entry name" value="GGDEF"/>
    <property type="match status" value="1"/>
</dbReference>
<dbReference type="Proteomes" id="UP001153719">
    <property type="component" value="Chromosome"/>
</dbReference>
<dbReference type="InterPro" id="IPR029787">
    <property type="entry name" value="Nucleotide_cyclase"/>
</dbReference>
<dbReference type="GO" id="GO:0043709">
    <property type="term" value="P:cell adhesion involved in single-species biofilm formation"/>
    <property type="evidence" value="ECO:0007669"/>
    <property type="project" value="TreeGrafter"/>
</dbReference>
<reference evidence="4" key="1">
    <citation type="submission" date="2020-09" db="EMBL/GenBank/DDBJ databases">
        <authorList>
            <person name="Blom J."/>
        </authorList>
    </citation>
    <scope>NUCLEOTIDE SEQUENCE</scope>
    <source>
        <strain evidence="4">No.713</strain>
    </source>
</reference>
<evidence type="ECO:0000256" key="1">
    <source>
        <dbReference type="SAM" id="Coils"/>
    </source>
</evidence>
<dbReference type="PROSITE" id="PS50887">
    <property type="entry name" value="GGDEF"/>
    <property type="match status" value="1"/>
</dbReference>
<dbReference type="NCBIfam" id="TIGR00254">
    <property type="entry name" value="GGDEF"/>
    <property type="match status" value="1"/>
</dbReference>
<name>A0A9W4CT65_9CYAN</name>
<evidence type="ECO:0000259" key="2">
    <source>
        <dbReference type="PROSITE" id="PS50046"/>
    </source>
</evidence>
<dbReference type="GO" id="GO:0005886">
    <property type="term" value="C:plasma membrane"/>
    <property type="evidence" value="ECO:0007669"/>
    <property type="project" value="TreeGrafter"/>
</dbReference>
<dbReference type="InterPro" id="IPR003018">
    <property type="entry name" value="GAF"/>
</dbReference>
<protein>
    <submittedName>
        <fullName evidence="4">Phytochrome-like protein cph2</fullName>
    </submittedName>
</protein>
<dbReference type="InterPro" id="IPR029016">
    <property type="entry name" value="GAF-like_dom_sf"/>
</dbReference>
<dbReference type="Pfam" id="PF00990">
    <property type="entry name" value="GGDEF"/>
    <property type="match status" value="1"/>
</dbReference>
<accession>A0A9W4CT65</accession>
<dbReference type="InterPro" id="IPR016132">
    <property type="entry name" value="Phyto_chromo_attachment"/>
</dbReference>
<keyword evidence="5" id="KW-1185">Reference proteome</keyword>
<organism evidence="4 5">
    <name type="scientific">Planktothrix pseudagardhii</name>
    <dbReference type="NCBI Taxonomy" id="132604"/>
    <lineage>
        <taxon>Bacteria</taxon>
        <taxon>Bacillati</taxon>
        <taxon>Cyanobacteriota</taxon>
        <taxon>Cyanophyceae</taxon>
        <taxon>Oscillatoriophycideae</taxon>
        <taxon>Oscillatoriales</taxon>
        <taxon>Microcoleaceae</taxon>
        <taxon>Planktothrix</taxon>
    </lineage>
</organism>
<keyword evidence="1" id="KW-0175">Coiled coil</keyword>
<evidence type="ECO:0000259" key="3">
    <source>
        <dbReference type="PROSITE" id="PS50887"/>
    </source>
</evidence>
<dbReference type="SUPFAM" id="SSF55781">
    <property type="entry name" value="GAF domain-like"/>
    <property type="match status" value="1"/>
</dbReference>
<dbReference type="GO" id="GO:0052621">
    <property type="term" value="F:diguanylate cyclase activity"/>
    <property type="evidence" value="ECO:0007669"/>
    <property type="project" value="TreeGrafter"/>
</dbReference>
<feature type="domain" description="Phytochrome chromophore attachment site" evidence="2">
    <location>
        <begin position="1"/>
        <end position="35"/>
    </location>
</feature>